<dbReference type="InterPro" id="IPR027477">
    <property type="entry name" value="Succ_DH/fumarate_Rdtase_cat_sf"/>
</dbReference>
<dbReference type="Pfam" id="PF00890">
    <property type="entry name" value="FAD_binding_2"/>
    <property type="match status" value="1"/>
</dbReference>
<evidence type="ECO:0000256" key="12">
    <source>
        <dbReference type="PIRSR" id="PIRSR000171-1"/>
    </source>
</evidence>
<comment type="caution">
    <text evidence="16">The sequence shown here is derived from an EMBL/GenBank/DDBJ whole genome shotgun (WGS) entry which is preliminary data.</text>
</comment>
<dbReference type="UniPathway" id="UPA00253">
    <property type="reaction ID" value="UER00326"/>
</dbReference>
<dbReference type="Gene3D" id="3.90.700.10">
    <property type="entry name" value="Succinate dehydrogenase/fumarate reductase flavoprotein, catalytic domain"/>
    <property type="match status" value="1"/>
</dbReference>
<dbReference type="InterPro" id="IPR003953">
    <property type="entry name" value="FAD-dep_OxRdtase_2_FAD-bd"/>
</dbReference>
<evidence type="ECO:0000256" key="3">
    <source>
        <dbReference type="ARBA" id="ARBA00008562"/>
    </source>
</evidence>
<dbReference type="FunFam" id="3.90.700.10:FF:000002">
    <property type="entry name" value="L-aspartate oxidase"/>
    <property type="match status" value="1"/>
</dbReference>
<comment type="catalytic activity">
    <reaction evidence="10">
        <text>L-aspartate + O2 = iminosuccinate + H2O2</text>
        <dbReference type="Rhea" id="RHEA:25876"/>
        <dbReference type="ChEBI" id="CHEBI:15379"/>
        <dbReference type="ChEBI" id="CHEBI:16240"/>
        <dbReference type="ChEBI" id="CHEBI:29991"/>
        <dbReference type="ChEBI" id="CHEBI:77875"/>
        <dbReference type="EC" id="1.4.3.16"/>
    </reaction>
    <physiologicalReaction direction="left-to-right" evidence="10">
        <dbReference type="Rhea" id="RHEA:25877"/>
    </physiologicalReaction>
</comment>
<evidence type="ECO:0000313" key="16">
    <source>
        <dbReference type="EMBL" id="RDV84248.1"/>
    </source>
</evidence>
<evidence type="ECO:0000256" key="6">
    <source>
        <dbReference type="ARBA" id="ARBA00022630"/>
    </source>
</evidence>
<feature type="domain" description="Fumarate reductase/succinate dehydrogenase flavoprotein-like C-terminal" evidence="15">
    <location>
        <begin position="438"/>
        <end position="524"/>
    </location>
</feature>
<comment type="function">
    <text evidence="13">Catalyzes the oxidation of L-aspartate to iminoaspartate.</text>
</comment>
<sequence length="529" mass="58119">MPKRYLVNFDLGDLERVETGFLVIGSGIAGLYTAHAASSYWEDIVVLTKRGIDDTATEHAQGGIAAAVGPNDSPLYHYEDTLAAGAGLCDPTAVEILVTEGPARVEELIRLGARFDRADGRLDLTREGAHTRRRILHAMGDATGAEIQRVLSETVRANPKIKVLENHFLVDLLVTKGICWGALALDHQEGKLKAYLAPVVVLATGGAGQIYQHTTNPEVVTGDGIAAAYRAGAEVMDLEFVQFHPTVLLLEGAPRFLISEAVRGEGGILLNAQGERFMPRYHPMAELAPRDVVVRAILKELERTGSRVVYLSLEHLNPEQVHARFPTISQRLKAYGLDLARDRIPVAPAAHYFMGGVKTGFHGETSLQGLYACGEVACPGVHGANRLASNSLLDGLVFGGRIVEHAKRVRPEKVFSKAEAKGEGLIPGPPIDYARLKLELKELMQTHVGPVRCRKGLEEALKALAQWETLNNYEATSLEEMEFKNMLEVAYLVAEAALMRTESRGGHYRSDYPEPRPRWQRHLIFRRQV</sequence>
<keyword evidence="9 13" id="KW-0560">Oxidoreductase</keyword>
<evidence type="ECO:0000256" key="9">
    <source>
        <dbReference type="ARBA" id="ARBA00023002"/>
    </source>
</evidence>
<dbReference type="InterPro" id="IPR015939">
    <property type="entry name" value="Fum_Rdtase/Succ_DH_flav-like_C"/>
</dbReference>
<comment type="similarity">
    <text evidence="3 13">Belongs to the FAD-dependent oxidoreductase 2 family. NadB subfamily.</text>
</comment>
<evidence type="ECO:0000256" key="1">
    <source>
        <dbReference type="ARBA" id="ARBA00001974"/>
    </source>
</evidence>
<evidence type="ECO:0000256" key="7">
    <source>
        <dbReference type="ARBA" id="ARBA00022642"/>
    </source>
</evidence>
<dbReference type="Gene3D" id="3.50.50.60">
    <property type="entry name" value="FAD/NAD(P)-binding domain"/>
    <property type="match status" value="1"/>
</dbReference>
<dbReference type="EMBL" id="QSLN01000002">
    <property type="protein sequence ID" value="RDV84248.1"/>
    <property type="molecule type" value="Genomic_DNA"/>
</dbReference>
<dbReference type="PANTHER" id="PTHR42716:SF2">
    <property type="entry name" value="L-ASPARTATE OXIDASE, CHLOROPLASTIC"/>
    <property type="match status" value="1"/>
</dbReference>
<dbReference type="PANTHER" id="PTHR42716">
    <property type="entry name" value="L-ASPARTATE OXIDASE"/>
    <property type="match status" value="1"/>
</dbReference>
<evidence type="ECO:0000256" key="4">
    <source>
        <dbReference type="ARBA" id="ARBA00012173"/>
    </source>
</evidence>
<evidence type="ECO:0000256" key="10">
    <source>
        <dbReference type="ARBA" id="ARBA00048305"/>
    </source>
</evidence>
<organism evidence="16 17">
    <name type="scientific">Ammonifex thiophilus</name>
    <dbReference type="NCBI Taxonomy" id="444093"/>
    <lineage>
        <taxon>Bacteria</taxon>
        <taxon>Bacillati</taxon>
        <taxon>Bacillota</taxon>
        <taxon>Clostridia</taxon>
        <taxon>Thermoanaerobacterales</taxon>
        <taxon>Thermoanaerobacteraceae</taxon>
        <taxon>Ammonifex</taxon>
    </lineage>
</organism>
<dbReference type="NCBIfam" id="TIGR00551">
    <property type="entry name" value="nadB"/>
    <property type="match status" value="1"/>
</dbReference>
<dbReference type="InterPro" id="IPR036188">
    <property type="entry name" value="FAD/NAD-bd_sf"/>
</dbReference>
<name>A0A3D8P6Q7_9THEO</name>
<dbReference type="OrthoDB" id="9806724at2"/>
<dbReference type="SUPFAM" id="SSF46977">
    <property type="entry name" value="Succinate dehydrogenase/fumarate reductase flavoprotein C-terminal domain"/>
    <property type="match status" value="1"/>
</dbReference>
<evidence type="ECO:0000256" key="8">
    <source>
        <dbReference type="ARBA" id="ARBA00022827"/>
    </source>
</evidence>
<keyword evidence="6 13" id="KW-0285">Flavoprotein</keyword>
<dbReference type="SUPFAM" id="SSF51905">
    <property type="entry name" value="FAD/NAD(P)-binding domain"/>
    <property type="match status" value="1"/>
</dbReference>
<keyword evidence="8 13" id="KW-0274">FAD</keyword>
<evidence type="ECO:0000256" key="2">
    <source>
        <dbReference type="ARBA" id="ARBA00004950"/>
    </source>
</evidence>
<dbReference type="PRINTS" id="PR00368">
    <property type="entry name" value="FADPNR"/>
</dbReference>
<comment type="cofactor">
    <cofactor evidence="1 13">
        <name>FAD</name>
        <dbReference type="ChEBI" id="CHEBI:57692"/>
    </cofactor>
</comment>
<reference evidence="16 17" key="1">
    <citation type="submission" date="2018-08" db="EMBL/GenBank/DDBJ databases">
        <title>Form III RuBisCO-mediated autotrophy in Thermodesulfobium bacteria.</title>
        <authorList>
            <person name="Toshchakov S.V."/>
            <person name="Kublanov I.V."/>
            <person name="Frolov E."/>
            <person name="Bonch-Osmolovskaya E.A."/>
            <person name="Tourova T.P."/>
            <person name="Chernych N.A."/>
            <person name="Lebedinsky A.V."/>
        </authorList>
    </citation>
    <scope>NUCLEOTIDE SEQUENCE [LARGE SCALE GENOMIC DNA]</scope>
    <source>
        <strain evidence="16 17">SR</strain>
    </source>
</reference>
<protein>
    <recommendedName>
        <fullName evidence="5 11">L-aspartate oxidase</fullName>
        <ecNumber evidence="4 11">1.4.3.16</ecNumber>
    </recommendedName>
</protein>
<comment type="pathway">
    <text evidence="2 13">Cofactor biosynthesis; NAD(+) biosynthesis; iminoaspartate from L-aspartate (oxidase route): step 1/1.</text>
</comment>
<dbReference type="GO" id="GO:0033765">
    <property type="term" value="F:steroid dehydrogenase activity, acting on the CH-CH group of donors"/>
    <property type="evidence" value="ECO:0007669"/>
    <property type="project" value="UniProtKB-ARBA"/>
</dbReference>
<dbReference type="PIRSF" id="PIRSF000171">
    <property type="entry name" value="SDHA_APRA_LASPO"/>
    <property type="match status" value="1"/>
</dbReference>
<evidence type="ECO:0000256" key="5">
    <source>
        <dbReference type="ARBA" id="ARBA00021901"/>
    </source>
</evidence>
<dbReference type="GO" id="GO:0034628">
    <property type="term" value="P:'de novo' NAD+ biosynthetic process from L-aspartate"/>
    <property type="evidence" value="ECO:0007669"/>
    <property type="project" value="TreeGrafter"/>
</dbReference>
<dbReference type="Gene3D" id="1.20.58.100">
    <property type="entry name" value="Fumarate reductase/succinate dehydrogenase flavoprotein-like, C-terminal domain"/>
    <property type="match status" value="1"/>
</dbReference>
<dbReference type="AlphaFoldDB" id="A0A3D8P6Q7"/>
<evidence type="ECO:0000259" key="15">
    <source>
        <dbReference type="Pfam" id="PF02910"/>
    </source>
</evidence>
<dbReference type="GO" id="GO:0008734">
    <property type="term" value="F:L-aspartate oxidase activity"/>
    <property type="evidence" value="ECO:0007669"/>
    <property type="project" value="UniProtKB-UniRule"/>
</dbReference>
<dbReference type="InterPro" id="IPR037099">
    <property type="entry name" value="Fum_R/Succ_DH_flav-like_C_sf"/>
</dbReference>
<evidence type="ECO:0000256" key="13">
    <source>
        <dbReference type="RuleBase" id="RU362049"/>
    </source>
</evidence>
<dbReference type="GO" id="GO:0005737">
    <property type="term" value="C:cytoplasm"/>
    <property type="evidence" value="ECO:0007669"/>
    <property type="project" value="UniProtKB-SubCell"/>
</dbReference>
<keyword evidence="17" id="KW-1185">Reference proteome</keyword>
<evidence type="ECO:0000256" key="11">
    <source>
        <dbReference type="NCBIfam" id="TIGR00551"/>
    </source>
</evidence>
<dbReference type="Proteomes" id="UP000256329">
    <property type="component" value="Unassembled WGS sequence"/>
</dbReference>
<comment type="subcellular location">
    <subcellularLocation>
        <location evidence="13">Cytoplasm</location>
    </subcellularLocation>
</comment>
<evidence type="ECO:0000313" key="17">
    <source>
        <dbReference type="Proteomes" id="UP000256329"/>
    </source>
</evidence>
<dbReference type="InterPro" id="IPR005288">
    <property type="entry name" value="NadB"/>
</dbReference>
<feature type="active site" description="Proton acceptor" evidence="12">
    <location>
        <position position="290"/>
    </location>
</feature>
<accession>A0A3D8P6Q7</accession>
<feature type="domain" description="FAD-dependent oxidoreductase 2 FAD-binding" evidence="14">
    <location>
        <begin position="22"/>
        <end position="392"/>
    </location>
</feature>
<evidence type="ECO:0000259" key="14">
    <source>
        <dbReference type="Pfam" id="PF00890"/>
    </source>
</evidence>
<proteinExistence type="inferred from homology"/>
<keyword evidence="7 13" id="KW-0662">Pyridine nucleotide biosynthesis</keyword>
<gene>
    <name evidence="16" type="primary">nadB</name>
    <name evidence="16" type="ORF">DXX99_02765</name>
</gene>
<dbReference type="Pfam" id="PF02910">
    <property type="entry name" value="Succ_DH_flav_C"/>
    <property type="match status" value="1"/>
</dbReference>
<dbReference type="SUPFAM" id="SSF56425">
    <property type="entry name" value="Succinate dehydrogenase/fumarate reductase flavoprotein, catalytic domain"/>
    <property type="match status" value="1"/>
</dbReference>
<dbReference type="EC" id="1.4.3.16" evidence="4 11"/>
<dbReference type="RefSeq" id="WP_115791991.1">
    <property type="nucleotide sequence ID" value="NZ_QSLN01000002.1"/>
</dbReference>